<protein>
    <submittedName>
        <fullName evidence="4">HYR domain-containing protein</fullName>
    </submittedName>
</protein>
<dbReference type="PROSITE" id="PS00018">
    <property type="entry name" value="EF_HAND_1"/>
    <property type="match status" value="1"/>
</dbReference>
<dbReference type="InterPro" id="IPR003410">
    <property type="entry name" value="HYR_dom"/>
</dbReference>
<feature type="domain" description="HYR" evidence="3">
    <location>
        <begin position="2291"/>
        <end position="2373"/>
    </location>
</feature>
<dbReference type="SUPFAM" id="SSF103647">
    <property type="entry name" value="TSP type-3 repeat"/>
    <property type="match status" value="1"/>
</dbReference>
<keyword evidence="2" id="KW-0812">Transmembrane</keyword>
<comment type="caution">
    <text evidence="4">The sequence shown here is derived from an EMBL/GenBank/DDBJ whole genome shotgun (WGS) entry which is preliminary data.</text>
</comment>
<dbReference type="PANTHER" id="PTHR24273">
    <property type="entry name" value="FI04643P-RELATED"/>
    <property type="match status" value="1"/>
</dbReference>
<sequence length="2515" mass="271686">MDKHLHTNRYVILTSSVNSVLLKGLFLFLCLFFSVSFLIAQNTPVCSGNKVSNGSFTDNINGWTLGGNWSRWGLWYGGLGGYLYVTGENGLNRSHELTSTTINNLCLNTPKQIKFKFRYTGFSGAGFFKIYLGSQEIFRGVLVDGQEIYSEELQDVSVNVDGLVLSSGGTIGNTSVRNVILNLSNYTGNQNAQLKFVFEDTSNSSNRRLRVDDVGIYERPLLPPPNPISENIIICEGELANLNSVLPTSIAPEGLEYQWHRVPSSPNSATLVSNPASVSSGYYFLYYKSNCIDYENDCSYSPAALKSVQVLNDIDCDGIDDVADFDDDNDGILDTQELCQTDQEGLPLKKIKVRIDLDTDENETTWELVSPSGQFLIGGGPYEDSDETIELETSFLQENGVYFFTIRDSFGDGLWGTGRGSDSNNSAGYTIYINDVEVISYPPQNQSADFGFIKQEPIIISGINRFSCLDGDPMEDNDVDGVINYRDPDYCTLNGQGVCADLDLDGDGLINSLDPDSDDDGCPDAIEGAADFTEDDLIDDRLCDDNLCVNNQGIPKIADGGQSLGGSQETVDLAITKQPTGVATCPGDMDFKAIATATNGTTNNLTYQWQELIGGTWTDITSANGTVSSGNEAILNLSGVTTSMNGYKYRVVFKHADNPCGIISDEAVLTVYDPVTITTQPQDIITCKDNSSNPSLLVEAEGGHNLTFQWQKLVGGTWTNISGANLTTYVIPTDTPGNYEYRVIISSEGTNCGSLTSNVSNVLVKENPTLTVPDNMTVQADPGECTAVVNYNVTTTGTEPINLSYRITRGILEGQTGSGTGSGISFPEGINVIEITASNGCVDVIKNFTINVEDTQMPTIQCNTSDINLETDSNNQDCNVQYDLPDPTYSDNCTATLSYKIIRPDHIEINGNGIIPSDQMFQVGTSEIIYSVTDAGNNTVSCSYSVTVVDKTPPVLSGCPTQTVQFPTDANNCFHTVLASDIEGVITGLDNCSGINVSRSYEIDNQIVTLPYQLPKGITNVRAIATDEAGNRASCTFDVQVIDDEKPNITSCPPDIAEINGCNTSALANNNLPDYSETRMSVSESIFTSAGGVATDNCPDAFTYQYQDSQTNLSDPCRIQVTRLWYVIDASGNESDYCAQLITIRNQQAPVVPTDGFSIIHCPSELVDPELPVVNDACGNEIDAEFMGKVSNPTNIDCEGTRTYTYQYTDCAGNVSEWKYTYELVALDFIDNMPANTSRTTDCVDDVIIRQPATVYDYCGKAIDPSPVQITPANYADNPCYQGDITFEYTFVDCFGKFSHTYKHTVTVMNDQKPTGVVPDPATYKCKADIPQANVSDITGLSSNCGGSVNVNIQESDNGGEGCSSDPYILTRKYILTDCSGLTNTYTQTITVINDESPTFTSCPGNISEEADDVGGNFAIITIPTPSATSRCGDNATITYTLSGDTSGSGENITNQAFNIGVTNVEYRAIDKCGNQASCTLIVTVRSNEAPEINCPGDIVTSCYDGVPAPYTTLNEFQNAGGTVTDTDGIDASTFTLVSQIDNNLSCPRTIIRTYRIADNNGHSANCAQTIIVDDNIAPAFTGSLSTLSIEGCQKEDEPAPYSTAQELLDNGLISLSDNCTPLDQLDITSSETYSGTCPIVINRIYTIEDGCGNQTTIPQELDINDTTPPTITGTISLIEVQGCTSNDFPNHVESVSELLQKYGKDNGTVQQALEISDNCTPLDQLGLTYSETITEGCPTIIRRTYTIIDKCGNETSISKEVHVIDDEAPQKSGTLRDKNIDGCGISALNSYPPATNETELEQLGITYFDNCTDNDQLVIKHISDNTVSQTDCYTKVIRTYTLSDACSNTLTLSQTITISDNTPPVATGTLSDVSVEGCSVTDAPSVATTVSELEALGLQINDNCSTDSEIVVTYQDFPSGSCPLTIKRFYTIKDKCGNKIELPVQTITVQDTQAPIVEGNFVPFILEGCGSEVFTQASNLTVAYLESRGYEITDCVDDSELIFEDDGFELVSSDDCIKKYIRKGFVVDKCGNKTALQAEVHVKDTTPPVELPTFTIPENQSGLDYCFDDIPEAPEASLIASQFTDTCSSVSATLSGTPTGDDSNWSVTYTYIIKDACGNEALNHPKITYSGSDKTAPVPNQTTLPDIIAQCATSVTAPTANDACYGTVTATTTNPTSFTQQGTYYINWKYTDGNGNEAYQTQKVIIKDTTAPEITCPVTESVYYENEDCNAELSFQATASDNCTSPTISYFIDDDKITFPYPFTVGTTKVIVKADDGNGNTNSCSFQVKVEDNSPPSITCPIDKIVDNDPGQCSATVDIGNAVASDNCGIASVTNDAPLDRDFPIGTSTVTWTTIDVNGNTNTCTQFIIVEDGEKPTYDAPNDVSYCVNNIIEANYANTTNGDVNTPPDYYEFGNADLSLDLNNVDDNCCVTNTIIWSISPEINGATVSGTGQPSDSIEGIRLWLDVATENPKSSYVEKEYTITYVVVDCNGNSTQKTTQITIKPRPKIIKVNN</sequence>
<dbReference type="OrthoDB" id="1091850at2"/>
<proteinExistence type="predicted"/>
<evidence type="ECO:0000256" key="1">
    <source>
        <dbReference type="ARBA" id="ARBA00022737"/>
    </source>
</evidence>
<reference evidence="4 5" key="1">
    <citation type="submission" date="2018-05" db="EMBL/GenBank/DDBJ databases">
        <title>Genomic Encyclopedia of Type Strains, Phase IV (KMG-IV): sequencing the most valuable type-strain genomes for metagenomic binning, comparative biology and taxonomic classification.</title>
        <authorList>
            <person name="Goeker M."/>
        </authorList>
    </citation>
    <scope>NUCLEOTIDE SEQUENCE [LARGE SCALE GENOMIC DNA]</scope>
    <source>
        <strain evidence="4 5">DSM 28579</strain>
    </source>
</reference>
<keyword evidence="5" id="KW-1185">Reference proteome</keyword>
<evidence type="ECO:0000313" key="5">
    <source>
        <dbReference type="Proteomes" id="UP000251835"/>
    </source>
</evidence>
<name>A0A7L4UR96_BALHA</name>
<dbReference type="Proteomes" id="UP000251835">
    <property type="component" value="Unassembled WGS sequence"/>
</dbReference>
<dbReference type="PANTHER" id="PTHR24273:SF32">
    <property type="entry name" value="HYALIN"/>
    <property type="match status" value="1"/>
</dbReference>
<accession>A0A7L4UR96</accession>
<evidence type="ECO:0000256" key="2">
    <source>
        <dbReference type="SAM" id="Phobius"/>
    </source>
</evidence>
<feature type="transmembrane region" description="Helical" evidence="2">
    <location>
        <begin position="20"/>
        <end position="40"/>
    </location>
</feature>
<dbReference type="EMBL" id="QENZ01000003">
    <property type="protein sequence ID" value="PVX52273.1"/>
    <property type="molecule type" value="Genomic_DNA"/>
</dbReference>
<feature type="domain" description="HYR" evidence="3">
    <location>
        <begin position="949"/>
        <end position="1043"/>
    </location>
</feature>
<organism evidence="4 5">
    <name type="scientific">Balneicella halophila</name>
    <dbReference type="NCBI Taxonomy" id="1537566"/>
    <lineage>
        <taxon>Bacteria</taxon>
        <taxon>Pseudomonadati</taxon>
        <taxon>Bacteroidota</taxon>
        <taxon>Bacteroidia</taxon>
        <taxon>Bacteroidales</taxon>
        <taxon>Balneicellaceae</taxon>
        <taxon>Balneicella</taxon>
    </lineage>
</organism>
<dbReference type="GO" id="GO:0005509">
    <property type="term" value="F:calcium ion binding"/>
    <property type="evidence" value="ECO:0007669"/>
    <property type="project" value="InterPro"/>
</dbReference>
<keyword evidence="1" id="KW-0677">Repeat</keyword>
<dbReference type="InterPro" id="IPR028974">
    <property type="entry name" value="TSP_type-3_rpt"/>
</dbReference>
<gene>
    <name evidence="4" type="ORF">C7377_0582</name>
</gene>
<evidence type="ECO:0000313" key="4">
    <source>
        <dbReference type="EMBL" id="PVX52273.1"/>
    </source>
</evidence>
<evidence type="ECO:0000259" key="3">
    <source>
        <dbReference type="PROSITE" id="PS50825"/>
    </source>
</evidence>
<feature type="domain" description="HYR" evidence="3">
    <location>
        <begin position="853"/>
        <end position="948"/>
    </location>
</feature>
<keyword evidence="2" id="KW-0472">Membrane</keyword>
<keyword evidence="2" id="KW-1133">Transmembrane helix</keyword>
<dbReference type="Pfam" id="PF02494">
    <property type="entry name" value="HYR"/>
    <property type="match status" value="5"/>
</dbReference>
<dbReference type="InterPro" id="IPR018247">
    <property type="entry name" value="EF_Hand_1_Ca_BS"/>
</dbReference>
<feature type="domain" description="HYR" evidence="3">
    <location>
        <begin position="1393"/>
        <end position="1487"/>
    </location>
</feature>
<dbReference type="InterPro" id="IPR057078">
    <property type="entry name" value="HYR-4C"/>
</dbReference>
<dbReference type="PROSITE" id="PS50825">
    <property type="entry name" value="HYR"/>
    <property type="match status" value="4"/>
</dbReference>
<dbReference type="Pfam" id="PF23237">
    <property type="entry name" value="HYR_4C"/>
    <property type="match status" value="2"/>
</dbReference>